<feature type="compositionally biased region" description="Low complexity" evidence="1">
    <location>
        <begin position="156"/>
        <end position="165"/>
    </location>
</feature>
<feature type="compositionally biased region" description="Basic and acidic residues" evidence="1">
    <location>
        <begin position="399"/>
        <end position="408"/>
    </location>
</feature>
<feature type="region of interest" description="Disordered" evidence="1">
    <location>
        <begin position="1852"/>
        <end position="1887"/>
    </location>
</feature>
<feature type="compositionally biased region" description="Low complexity" evidence="1">
    <location>
        <begin position="907"/>
        <end position="918"/>
    </location>
</feature>
<feature type="compositionally biased region" description="Acidic residues" evidence="1">
    <location>
        <begin position="743"/>
        <end position="765"/>
    </location>
</feature>
<feature type="region of interest" description="Disordered" evidence="1">
    <location>
        <begin position="2114"/>
        <end position="2202"/>
    </location>
</feature>
<feature type="compositionally biased region" description="Basic and acidic residues" evidence="1">
    <location>
        <begin position="1233"/>
        <end position="1249"/>
    </location>
</feature>
<feature type="region of interest" description="Disordered" evidence="1">
    <location>
        <begin position="2434"/>
        <end position="2456"/>
    </location>
</feature>
<feature type="compositionally biased region" description="Polar residues" evidence="1">
    <location>
        <begin position="851"/>
        <end position="870"/>
    </location>
</feature>
<feature type="region of interest" description="Disordered" evidence="1">
    <location>
        <begin position="1352"/>
        <end position="1372"/>
    </location>
</feature>
<feature type="region of interest" description="Disordered" evidence="1">
    <location>
        <begin position="1141"/>
        <end position="1249"/>
    </location>
</feature>
<feature type="compositionally biased region" description="Basic and acidic residues" evidence="1">
    <location>
        <begin position="471"/>
        <end position="486"/>
    </location>
</feature>
<reference evidence="2" key="1">
    <citation type="submission" date="2020-06" db="EMBL/GenBank/DDBJ databases">
        <authorList>
            <consortium name="Plant Systems Biology data submission"/>
        </authorList>
    </citation>
    <scope>NUCLEOTIDE SEQUENCE</scope>
    <source>
        <strain evidence="2">D6</strain>
    </source>
</reference>
<feature type="compositionally biased region" description="Polar residues" evidence="1">
    <location>
        <begin position="1475"/>
        <end position="1488"/>
    </location>
</feature>
<feature type="compositionally biased region" description="Basic and acidic residues" evidence="1">
    <location>
        <begin position="573"/>
        <end position="584"/>
    </location>
</feature>
<feature type="compositionally biased region" description="Polar residues" evidence="1">
    <location>
        <begin position="1854"/>
        <end position="1887"/>
    </location>
</feature>
<feature type="compositionally biased region" description="Basic and acidic residues" evidence="1">
    <location>
        <begin position="880"/>
        <end position="899"/>
    </location>
</feature>
<feature type="compositionally biased region" description="Basic and acidic residues" evidence="1">
    <location>
        <begin position="2035"/>
        <end position="2046"/>
    </location>
</feature>
<feature type="compositionally biased region" description="Polar residues" evidence="1">
    <location>
        <begin position="89"/>
        <end position="101"/>
    </location>
</feature>
<feature type="region of interest" description="Disordered" evidence="1">
    <location>
        <begin position="1"/>
        <end position="223"/>
    </location>
</feature>
<feature type="compositionally biased region" description="Basic and acidic residues" evidence="1">
    <location>
        <begin position="282"/>
        <end position="295"/>
    </location>
</feature>
<sequence>MVGRRDKKTGVPTRDKLSKAIAMVQSSRKKPGDNERPELSLTIPVDGGAEQQRQTPATGGSNQEPFLLNAFSSRAADGRGGLAKPPPTQHQTGKKNQQPSNFADHLYKAIHKNQQGSDRPDRPLTPRAAAAAAAKKSREQASAIRNRSKRVEKEVSSSNTSITSSGGPPLTPRAAAATAIASEKRKNRARKAQPQHPPKNSKGRPQPNRASSSSSGQEGLFSKKSIEEALVTVASYGNGRSSVGKESGHPLKVSTDIERDIQATSQTLAKISQFIDTVTKPTAKEKQMQRSESGEKGNNSFLNVYKRNLDDSTIDSNAAIAEEAESRDQTSSSHGAEIEEREPSQRPSSDREWNRKVYRNEMRDKGRIYIAENQEFDSQATYASKPASSVTDYRSSIMHRTDPFEPQRKSPAISMYMASVKTPEVEEVVDPQTPRSKPSSFAALLSAVSASSFDTRTASRQIPIQVLPPEAKSDTTRDKNRADERVKTKKSPLASKSSSKERPRVESIHKPSGLRRNNDPPNRSIPFRMTDKDELKKKKSSRSFDSDSTFDEDGSLETPQNPAILSEISAFIDRVEQKNKETKRPSPILTLLPPEEGDAEDEAEQQPSHSEYDDDFDLSAFATMFGETDEDEESVHQQHSLNDDLDAAALATMFDEPITPRSRCVGLEEKKFQSEKKEDVGSKMKEVLDTVPTAKSEATFAEFTSLSSSLPGNDPTWREMEMLLNNIAIQAEKREKELNNTDDKDDDADSPTAVEDEETPATEDDVVVVVVVEDATSPAVMEEKPSAEDVIVVKDASSETTPHISVSSGSSALSKEDDPICLIRGDLAAEDCVEKKNSPAGFTSKPRLQIDPSTGDLSFQGLPNVSTPTSKPRAPSASKRRADPPPEGRSDGETRSREDPPEEGVPSSSTISTTGSHTDIPGQQLEPSPTHEAGPTVDTVDTTSNLKDPKSSPTRHKLAEVMGKRSASKHRTRPPKNDKASSPRQRGPPKPQDLKVINVEDPEEIEAAAKEGRLKVNALRINTQEAAKREQSKPPRGGGTELTPIIVISPSAAAKASPLFVDLTAVGSGDICKETKSAITPKASGSRASSKKAIDADGTDFHAEESFVPDLHAEESFVKAWMKSDLNRMSEEQIVEELLLMTDDSPRKSPSKAGSRAFDFGVTVESDGEDGSDGETGRNKSSGREFSHILDGSKEQDRDATGRITKDPNSVMKAASLGSINPPGEYAGSGDEDVAKGSREDKDLSKQDSLEALVNAPLGEMFTESEDDRDPMQSLLFAQKNDVAEMAGDRKEAGLSLIKLTLDEVKNFVDSNISGANSSGAGVISQKVKELERQDGRIPSLLTDMGEDTATDISGSQMGQSDNIFTDNDESVDDRKSVASEQCISVKYDFQPASSQPISSQVFKNETEAAVVGKEKRPGQKRNKFRKGLKRKFSTDEENEEGSAISAPTTTSTNWLASLDSIFSCKQPIRIAGQNKASNGSPTGNASQAHRRENKSRQVEGVHSEYSFASEIITSQSNPSPRERYRPDSFDVKSSKFSFSSDVYQSRSHLSPREQDRHSFPAKDRENSFASDVYASQSHPLPEENEAVTSADRSTSDEDHDEHRQRTTNDTEKTSHSKAERETNDSSGGSSSYHSAREIEAEGETLQVAATVAAGTGAFESSYKNHLNEGKRSSGNQRVPESHGVSDEEEQSVFREKKKPIEKPQSKLCETVEDMPPDEIQKSLSQMQTWPLPVSIEEEVVTPQATSSPQATAMPQATAQVHTCSEEVERSISPLSHRPGDDFNEERTLPASDQVTRLRRTDLQEKAAGRRRLQAPHPPDLLKFASQSGSMTGDVVNMKSISSAELGLAVPAHTKSSQMQGTTKGVTSPTGSSDNNATTATDPPEQTTWIQAIDAPSGTGISPKGQIYSSFTTEKFEVVIQEDDERNDTEVSERVVAIDPDADHNVRPTSPGQSKGWDVDLTDLGDDEGTVEEGIENAWVNPVDLGSLQEESLDLSSWEKPTVGDKKVQNETSRPQVEPLNTKEADATSASRDIQTPRDDPTPRMHQNKRFDFIEEVNEEENISAYFSRMTNLKQGGHLPGLDIKALGSIADNEKEEDTDNVEVDLDVGFVKKSLAPELSQDPNTWEEEDEDGGLVEGRYVSIEESSESDDNHSSVGPKLDTISDDDEDDDEDHTSHGGHSSSFLSSCSSADDEESLGSSSKHPIVVESGSMVDEMQDKFPGDDGVDDANPSPALLEAYRSLSYESDNDEWLRKRDLATRKTQNPTSWLTRTASGIQSKLSFVTVETPKAINGVAAAKKLLSRTVKRRGGRRRNPIPPTLVWKSIYKERTKDHPGYFDVDFFSLFNSSAVGAVRPHHLDSAPWESRDVRQHFLHEHSISFSKNWFGKAQRTRGNERIKERVAHPKSMEMPMENKPHPEEWTEEWYKTWEAPKGRTTSRSVSSSYTGSDKSSDGSTNYIGSSASYSTAGNFTASECEDDRSYYEDTPQCGELINVKPKIGERVTRIHPDYTSQLRRSRWRKKYFPRGTFPY</sequence>
<dbReference type="OrthoDB" id="49008at2759"/>
<feature type="compositionally biased region" description="Basic and acidic residues" evidence="1">
    <location>
        <begin position="498"/>
        <end position="509"/>
    </location>
</feature>
<feature type="compositionally biased region" description="Acidic residues" evidence="1">
    <location>
        <begin position="2163"/>
        <end position="2173"/>
    </location>
</feature>
<feature type="compositionally biased region" description="Acidic residues" evidence="1">
    <location>
        <begin position="2125"/>
        <end position="2134"/>
    </location>
</feature>
<feature type="compositionally biased region" description="Basic and acidic residues" evidence="1">
    <location>
        <begin position="1778"/>
        <end position="1788"/>
    </location>
</feature>
<gene>
    <name evidence="2" type="ORF">SEMRO_831_G208360.1</name>
</gene>
<feature type="region of interest" description="Disordered" evidence="1">
    <location>
        <begin position="1740"/>
        <end position="1799"/>
    </location>
</feature>
<feature type="region of interest" description="Disordered" evidence="1">
    <location>
        <begin position="1663"/>
        <end position="1713"/>
    </location>
</feature>
<feature type="compositionally biased region" description="Low complexity" evidence="1">
    <location>
        <begin position="2178"/>
        <end position="2190"/>
    </location>
</feature>
<dbReference type="Proteomes" id="UP001153069">
    <property type="component" value="Unassembled WGS sequence"/>
</dbReference>
<feature type="compositionally biased region" description="Basic and acidic residues" evidence="1">
    <location>
        <begin position="1175"/>
        <end position="1206"/>
    </location>
</feature>
<feature type="compositionally biased region" description="Low complexity" evidence="1">
    <location>
        <begin position="1749"/>
        <end position="1760"/>
    </location>
</feature>
<feature type="region of interest" description="Disordered" evidence="1">
    <location>
        <begin position="1473"/>
        <end position="1529"/>
    </location>
</feature>
<feature type="region of interest" description="Disordered" evidence="1">
    <location>
        <begin position="278"/>
        <end position="357"/>
    </location>
</feature>
<feature type="compositionally biased region" description="Basic and acidic residues" evidence="1">
    <location>
        <begin position="1551"/>
        <end position="1567"/>
    </location>
</feature>
<feature type="compositionally biased region" description="Basic and acidic residues" evidence="1">
    <location>
        <begin position="2392"/>
        <end position="2416"/>
    </location>
</feature>
<comment type="caution">
    <text evidence="2">The sequence shown here is derived from an EMBL/GenBank/DDBJ whole genome shotgun (WGS) entry which is preliminary data.</text>
</comment>
<name>A0A9N8HLQ8_9STRA</name>
<proteinExistence type="predicted"/>
<feature type="region of interest" description="Disordered" evidence="1">
    <location>
        <begin position="836"/>
        <end position="999"/>
    </location>
</feature>
<feature type="compositionally biased region" description="Low complexity" evidence="1">
    <location>
        <begin position="2434"/>
        <end position="2455"/>
    </location>
</feature>
<evidence type="ECO:0000313" key="3">
    <source>
        <dbReference type="Proteomes" id="UP001153069"/>
    </source>
</evidence>
<feature type="region of interest" description="Disordered" evidence="1">
    <location>
        <begin position="778"/>
        <end position="818"/>
    </location>
</feature>
<feature type="region of interest" description="Disordered" evidence="1">
    <location>
        <begin position="1994"/>
        <end position="2046"/>
    </location>
</feature>
<evidence type="ECO:0000313" key="2">
    <source>
        <dbReference type="EMBL" id="CAB9517105.1"/>
    </source>
</evidence>
<feature type="region of interest" description="Disordered" evidence="1">
    <location>
        <begin position="452"/>
        <end position="616"/>
    </location>
</feature>
<feature type="compositionally biased region" description="Basic and acidic residues" evidence="1">
    <location>
        <begin position="1680"/>
        <end position="1705"/>
    </location>
</feature>
<feature type="compositionally biased region" description="Basic and acidic residues" evidence="1">
    <location>
        <begin position="336"/>
        <end position="357"/>
    </location>
</feature>
<feature type="compositionally biased region" description="Basic and acidic residues" evidence="1">
    <location>
        <begin position="1594"/>
        <end position="1624"/>
    </location>
</feature>
<feature type="region of interest" description="Disordered" evidence="1">
    <location>
        <begin position="734"/>
        <end position="765"/>
    </location>
</feature>
<keyword evidence="3" id="KW-1185">Reference proteome</keyword>
<feature type="compositionally biased region" description="Polar residues" evidence="1">
    <location>
        <begin position="1352"/>
        <end position="1366"/>
    </location>
</feature>
<accession>A0A9N8HLQ8</accession>
<feature type="region of interest" description="Disordered" evidence="1">
    <location>
        <begin position="1541"/>
        <end position="1644"/>
    </location>
</feature>
<feature type="region of interest" description="Disordered" evidence="1">
    <location>
        <begin position="1411"/>
        <end position="1448"/>
    </location>
</feature>
<feature type="region of interest" description="Disordered" evidence="1">
    <location>
        <begin position="373"/>
        <end position="414"/>
    </location>
</feature>
<feature type="compositionally biased region" description="Polar residues" evidence="1">
    <location>
        <begin position="376"/>
        <end position="394"/>
    </location>
</feature>
<feature type="compositionally biased region" description="Polar residues" evidence="1">
    <location>
        <begin position="1568"/>
        <end position="1579"/>
    </location>
</feature>
<feature type="compositionally biased region" description="Polar residues" evidence="1">
    <location>
        <begin position="798"/>
        <end position="813"/>
    </location>
</feature>
<organism evidence="2 3">
    <name type="scientific">Seminavis robusta</name>
    <dbReference type="NCBI Taxonomy" id="568900"/>
    <lineage>
        <taxon>Eukaryota</taxon>
        <taxon>Sar</taxon>
        <taxon>Stramenopiles</taxon>
        <taxon>Ochrophyta</taxon>
        <taxon>Bacillariophyta</taxon>
        <taxon>Bacillariophyceae</taxon>
        <taxon>Bacillariophycidae</taxon>
        <taxon>Naviculales</taxon>
        <taxon>Naviculaceae</taxon>
        <taxon>Seminavis</taxon>
    </lineage>
</organism>
<feature type="region of interest" description="Disordered" evidence="1">
    <location>
        <begin position="2389"/>
        <end position="2416"/>
    </location>
</feature>
<feature type="compositionally biased region" description="Polar residues" evidence="1">
    <location>
        <begin position="51"/>
        <end position="64"/>
    </location>
</feature>
<evidence type="ECO:0000256" key="1">
    <source>
        <dbReference type="SAM" id="MobiDB-lite"/>
    </source>
</evidence>
<feature type="compositionally biased region" description="Acidic residues" evidence="1">
    <location>
        <begin position="595"/>
        <end position="604"/>
    </location>
</feature>
<dbReference type="EMBL" id="CAICTM010000830">
    <property type="protein sequence ID" value="CAB9517105.1"/>
    <property type="molecule type" value="Genomic_DNA"/>
</dbReference>
<feature type="compositionally biased region" description="Basic residues" evidence="1">
    <location>
        <begin position="1419"/>
        <end position="1432"/>
    </location>
</feature>
<protein>
    <submittedName>
        <fullName evidence="2">Uncharacterized protein</fullName>
    </submittedName>
</protein>